<dbReference type="Proteomes" id="UP000010523">
    <property type="component" value="Unassembled WGS sequence"/>
</dbReference>
<accession>I3DYK6</accession>
<sequence length="53" mass="5996">MPSNADKYFVIKHDFVNKAVNFGKRADIFVNLTVNFGKKIDILAKKVGNFANH</sequence>
<evidence type="ECO:0000313" key="2">
    <source>
        <dbReference type="Proteomes" id="UP000010523"/>
    </source>
</evidence>
<comment type="caution">
    <text evidence="1">The sequence shown here is derived from an EMBL/GenBank/DDBJ whole genome shotgun (WGS) entry which is preliminary data.</text>
</comment>
<evidence type="ECO:0000313" key="1">
    <source>
        <dbReference type="EMBL" id="EIJ79327.1"/>
    </source>
</evidence>
<gene>
    <name evidence="1" type="ORF">PB1_17259</name>
</gene>
<dbReference type="PATRIC" id="fig|997296.3.peg.3634"/>
<keyword evidence="2" id="KW-1185">Reference proteome</keyword>
<dbReference type="EMBL" id="AFEU01000003">
    <property type="protein sequence ID" value="EIJ79327.1"/>
    <property type="molecule type" value="Genomic_DNA"/>
</dbReference>
<dbReference type="STRING" id="997296.PB1_17259"/>
<reference evidence="1 2" key="1">
    <citation type="journal article" date="2012" name="Appl. Environ. Microbiol.">
        <title>Genome Sequence of Thermotolerant Bacillus methanolicus: Features and Regulation Related to Methylotrophy and Production of L-Lysine and L-Glutamate from Methanol.</title>
        <authorList>
            <person name="Heggeset T.M."/>
            <person name="Krog A."/>
            <person name="Balzer S."/>
            <person name="Wentzel A."/>
            <person name="Ellingsen T.E."/>
            <person name="Brautaset T."/>
        </authorList>
    </citation>
    <scope>NUCLEOTIDE SEQUENCE [LARGE SCALE GENOMIC DNA]</scope>
    <source>
        <strain evidence="1 2">PB1</strain>
    </source>
</reference>
<proteinExistence type="predicted"/>
<protein>
    <submittedName>
        <fullName evidence="1">Uncharacterized protein</fullName>
    </submittedName>
</protein>
<organism evidence="1 2">
    <name type="scientific">Bacillus methanolicus PB1</name>
    <dbReference type="NCBI Taxonomy" id="997296"/>
    <lineage>
        <taxon>Bacteria</taxon>
        <taxon>Bacillati</taxon>
        <taxon>Bacillota</taxon>
        <taxon>Bacilli</taxon>
        <taxon>Bacillales</taxon>
        <taxon>Bacillaceae</taxon>
        <taxon>Bacillus</taxon>
    </lineage>
</organism>
<name>I3DYK6_BACMT</name>
<dbReference type="AlphaFoldDB" id="I3DYK6"/>